<reference evidence="1" key="1">
    <citation type="submission" date="2023-10" db="EMBL/GenBank/DDBJ databases">
        <authorList>
            <person name="Domelevo Entfellner J.-B."/>
        </authorList>
    </citation>
    <scope>NUCLEOTIDE SEQUENCE</scope>
</reference>
<sequence>MEGRVESCSHALRMGVVEFEYPIILHGPRAHATQSRNSQLPSPASTSMLMHSGVKRLREEACSMVEEEVWEQWMFQPNACIEVENDKGNNQFDRCGKMV</sequence>
<gene>
    <name evidence="1" type="ORF">AYBTSS11_LOCUS18783</name>
</gene>
<accession>A0AA86SQZ3</accession>
<proteinExistence type="predicted"/>
<keyword evidence="2" id="KW-1185">Reference proteome</keyword>
<organism evidence="1 2">
    <name type="scientific">Sphenostylis stenocarpa</name>
    <dbReference type="NCBI Taxonomy" id="92480"/>
    <lineage>
        <taxon>Eukaryota</taxon>
        <taxon>Viridiplantae</taxon>
        <taxon>Streptophyta</taxon>
        <taxon>Embryophyta</taxon>
        <taxon>Tracheophyta</taxon>
        <taxon>Spermatophyta</taxon>
        <taxon>Magnoliopsida</taxon>
        <taxon>eudicotyledons</taxon>
        <taxon>Gunneridae</taxon>
        <taxon>Pentapetalae</taxon>
        <taxon>rosids</taxon>
        <taxon>fabids</taxon>
        <taxon>Fabales</taxon>
        <taxon>Fabaceae</taxon>
        <taxon>Papilionoideae</taxon>
        <taxon>50 kb inversion clade</taxon>
        <taxon>NPAAA clade</taxon>
        <taxon>indigoferoid/millettioid clade</taxon>
        <taxon>Phaseoleae</taxon>
        <taxon>Sphenostylis</taxon>
    </lineage>
</organism>
<dbReference type="Proteomes" id="UP001189624">
    <property type="component" value="Chromosome 6"/>
</dbReference>
<evidence type="ECO:0000313" key="2">
    <source>
        <dbReference type="Proteomes" id="UP001189624"/>
    </source>
</evidence>
<evidence type="ECO:0000313" key="1">
    <source>
        <dbReference type="EMBL" id="CAJ1961546.1"/>
    </source>
</evidence>
<dbReference type="Gramene" id="rna-AYBTSS11_LOCUS18783">
    <property type="protein sequence ID" value="CAJ1961546.1"/>
    <property type="gene ID" value="gene-AYBTSS11_LOCUS18783"/>
</dbReference>
<dbReference type="AlphaFoldDB" id="A0AA86SQZ3"/>
<dbReference type="EMBL" id="OY731403">
    <property type="protein sequence ID" value="CAJ1961546.1"/>
    <property type="molecule type" value="Genomic_DNA"/>
</dbReference>
<name>A0AA86SQZ3_9FABA</name>
<protein>
    <submittedName>
        <fullName evidence="1">Uncharacterized protein</fullName>
    </submittedName>
</protein>